<feature type="compositionally biased region" description="Polar residues" evidence="1">
    <location>
        <begin position="187"/>
        <end position="201"/>
    </location>
</feature>
<sequence length="640" mass="66514">MSRHHSERQQPPAEPALALPSTDPSTANAPVPPSFDPALASPPPPPASAGDPDSAKAAKNAPAPDPSSPPVDPLSPPPPTPTDPNNTPKPPAADPPPSPPPASTALPSPEHSKHPSDPPTNPHDGALPADAPLPGSPPSSSPSSAGSPAPESPSPPPATPGQPSSSSPSAPPPSTPTTTTTTTTTTNKHPSQASPAQSDLPVSQPVAGAVNATAIDQSVAAKSPDSAASRAAHPQQNSRSDDSTGTHVGTIMGILLAAVVGALILVGVLGMIKRKRRARQNQADFHQDIFQEKNSFEPDMDRKSLGSASLGIPMSPDGNRSFNPRSDGIFAPRPPSIIERHQASPVIPGPMPSYQPGQMLNYSAYPPQQQQQQSFNLHRPKPPTYHCGFPEKSGLAYANNPPIERSLSPRTIPHDQNNVTSIEMSHQDPSQPNRYEYHGTGQHIPMQNMLGYGSGAGSGYAGTGGPVSPTPNYQQQVDQLDFLGQPSPALTMVGPLTTDWGQGGEAGEKKTDAAGGAAEVAMDSERSGTPMIPNLQQSYLDCDSRVSERSSPNDDHPPHPAPAPADAPGFAHPAPISLADDWKLACPNPASPLGEIFAHHDPYLAPAPVDLHQLPAQLHQPADIDADRQASHSPLKVINP</sequence>
<feature type="compositionally biased region" description="Pro residues" evidence="1">
    <location>
        <begin position="30"/>
        <end position="47"/>
    </location>
</feature>
<keyword evidence="2" id="KW-0472">Membrane</keyword>
<protein>
    <submittedName>
        <fullName evidence="3 4">Uncharacterized protein</fullName>
    </submittedName>
</protein>
<feature type="transmembrane region" description="Helical" evidence="2">
    <location>
        <begin position="248"/>
        <end position="272"/>
    </location>
</feature>
<dbReference type="EnsemblFungi" id="PTTG_04399-t43_1">
    <property type="protein sequence ID" value="PTTG_04399-t43_1-p1"/>
    <property type="gene ID" value="PTTG_04399"/>
</dbReference>
<evidence type="ECO:0000256" key="2">
    <source>
        <dbReference type="SAM" id="Phobius"/>
    </source>
</evidence>
<organism evidence="3">
    <name type="scientific">Puccinia triticina (isolate 1-1 / race 1 (BBBD))</name>
    <name type="common">Brown leaf rust fungus</name>
    <dbReference type="NCBI Taxonomy" id="630390"/>
    <lineage>
        <taxon>Eukaryota</taxon>
        <taxon>Fungi</taxon>
        <taxon>Dikarya</taxon>
        <taxon>Basidiomycota</taxon>
        <taxon>Pucciniomycotina</taxon>
        <taxon>Pucciniomycetes</taxon>
        <taxon>Pucciniales</taxon>
        <taxon>Pucciniaceae</taxon>
        <taxon>Puccinia</taxon>
    </lineage>
</organism>
<feature type="region of interest" description="Disordered" evidence="1">
    <location>
        <begin position="218"/>
        <end position="244"/>
    </location>
</feature>
<feature type="compositionally biased region" description="Low complexity" evidence="1">
    <location>
        <begin position="48"/>
        <end position="62"/>
    </location>
</feature>
<proteinExistence type="predicted"/>
<feature type="compositionally biased region" description="Pro residues" evidence="1">
    <location>
        <begin position="63"/>
        <end position="102"/>
    </location>
</feature>
<dbReference type="STRING" id="630390.A0A180GNM3"/>
<feature type="compositionally biased region" description="Basic and acidic residues" evidence="1">
    <location>
        <begin position="543"/>
        <end position="558"/>
    </location>
</feature>
<evidence type="ECO:0000313" key="3">
    <source>
        <dbReference type="EMBL" id="OAV93902.1"/>
    </source>
</evidence>
<evidence type="ECO:0000256" key="1">
    <source>
        <dbReference type="SAM" id="MobiDB-lite"/>
    </source>
</evidence>
<feature type="region of interest" description="Disordered" evidence="1">
    <location>
        <begin position="543"/>
        <end position="574"/>
    </location>
</feature>
<reference evidence="4 5" key="3">
    <citation type="journal article" date="2017" name="G3 (Bethesda)">
        <title>Comparative analysis highlights variable genome content of wheat rusts and divergence of the mating loci.</title>
        <authorList>
            <person name="Cuomo C.A."/>
            <person name="Bakkeren G."/>
            <person name="Khalil H.B."/>
            <person name="Panwar V."/>
            <person name="Joly D."/>
            <person name="Linning R."/>
            <person name="Sakthikumar S."/>
            <person name="Song X."/>
            <person name="Adiconis X."/>
            <person name="Fan L."/>
            <person name="Goldberg J.M."/>
            <person name="Levin J.Z."/>
            <person name="Young S."/>
            <person name="Zeng Q."/>
            <person name="Anikster Y."/>
            <person name="Bruce M."/>
            <person name="Wang M."/>
            <person name="Yin C."/>
            <person name="McCallum B."/>
            <person name="Szabo L.J."/>
            <person name="Hulbert S."/>
            <person name="Chen X."/>
            <person name="Fellers J.P."/>
        </authorList>
    </citation>
    <scope>NUCLEOTIDE SEQUENCE</scope>
    <source>
        <strain evidence="5">Isolate 1-1 / race 1 (BBBD)</strain>
        <strain evidence="4">isolate 1-1 / race 1 (BBBD)</strain>
    </source>
</reference>
<keyword evidence="2" id="KW-1133">Transmembrane helix</keyword>
<dbReference type="AlphaFoldDB" id="A0A180GNM3"/>
<reference evidence="3" key="1">
    <citation type="submission" date="2009-11" db="EMBL/GenBank/DDBJ databases">
        <authorList>
            <consortium name="The Broad Institute Genome Sequencing Platform"/>
            <person name="Ward D."/>
            <person name="Feldgarden M."/>
            <person name="Earl A."/>
            <person name="Young S.K."/>
            <person name="Zeng Q."/>
            <person name="Koehrsen M."/>
            <person name="Alvarado L."/>
            <person name="Berlin A."/>
            <person name="Bochicchio J."/>
            <person name="Borenstein D."/>
            <person name="Chapman S.B."/>
            <person name="Chen Z."/>
            <person name="Engels R."/>
            <person name="Freedman E."/>
            <person name="Gellesch M."/>
            <person name="Goldberg J."/>
            <person name="Griggs A."/>
            <person name="Gujja S."/>
            <person name="Heilman E."/>
            <person name="Heiman D."/>
            <person name="Hepburn T."/>
            <person name="Howarth C."/>
            <person name="Jen D."/>
            <person name="Larson L."/>
            <person name="Lewis B."/>
            <person name="Mehta T."/>
            <person name="Park D."/>
            <person name="Pearson M."/>
            <person name="Roberts A."/>
            <person name="Saif S."/>
            <person name="Shea T."/>
            <person name="Shenoy N."/>
            <person name="Sisk P."/>
            <person name="Stolte C."/>
            <person name="Sykes S."/>
            <person name="Thomson T."/>
            <person name="Walk T."/>
            <person name="White J."/>
            <person name="Yandava C."/>
            <person name="Izard J."/>
            <person name="Baranova O.V."/>
            <person name="Blanton J.M."/>
            <person name="Tanner A.C."/>
            <person name="Dewhirst F.E."/>
            <person name="Haas B."/>
            <person name="Nusbaum C."/>
            <person name="Birren B."/>
        </authorList>
    </citation>
    <scope>NUCLEOTIDE SEQUENCE [LARGE SCALE GENOMIC DNA]</scope>
    <source>
        <strain evidence="3">1-1 BBBD Race 1</strain>
    </source>
</reference>
<gene>
    <name evidence="3" type="ORF">PTTG_04399</name>
</gene>
<accession>A0A180GNM3</accession>
<dbReference type="Proteomes" id="UP000005240">
    <property type="component" value="Unassembled WGS sequence"/>
</dbReference>
<name>A0A180GNM3_PUCT1</name>
<dbReference type="EMBL" id="ADAS02000045">
    <property type="protein sequence ID" value="OAV93902.1"/>
    <property type="molecule type" value="Genomic_DNA"/>
</dbReference>
<reference evidence="4" key="4">
    <citation type="submission" date="2025-05" db="UniProtKB">
        <authorList>
            <consortium name="EnsemblFungi"/>
        </authorList>
    </citation>
    <scope>IDENTIFICATION</scope>
    <source>
        <strain evidence="4">isolate 1-1 / race 1 (BBBD)</strain>
    </source>
</reference>
<evidence type="ECO:0000313" key="4">
    <source>
        <dbReference type="EnsemblFungi" id="PTTG_04399-t43_1-p1"/>
    </source>
</evidence>
<feature type="compositionally biased region" description="Low complexity" evidence="1">
    <location>
        <begin position="176"/>
        <end position="186"/>
    </location>
</feature>
<evidence type="ECO:0000313" key="5">
    <source>
        <dbReference type="Proteomes" id="UP000005240"/>
    </source>
</evidence>
<dbReference type="VEuPathDB" id="FungiDB:PTTG_04399"/>
<feature type="region of interest" description="Disordered" evidence="1">
    <location>
        <begin position="1"/>
        <end position="202"/>
    </location>
</feature>
<dbReference type="OrthoDB" id="2507243at2759"/>
<keyword evidence="2" id="KW-0812">Transmembrane</keyword>
<keyword evidence="5" id="KW-1185">Reference proteome</keyword>
<feature type="compositionally biased region" description="Pro residues" evidence="1">
    <location>
        <begin position="150"/>
        <end position="160"/>
    </location>
</feature>
<reference evidence="3" key="2">
    <citation type="submission" date="2016-05" db="EMBL/GenBank/DDBJ databases">
        <title>Comparative analysis highlights variable genome content of wheat rusts and divergence of the mating loci.</title>
        <authorList>
            <person name="Cuomo C.A."/>
            <person name="Bakkeren G."/>
            <person name="Szabo L."/>
            <person name="Khalil H."/>
            <person name="Joly D."/>
            <person name="Goldberg J."/>
            <person name="Young S."/>
            <person name="Zeng Q."/>
            <person name="Fellers J."/>
        </authorList>
    </citation>
    <scope>NUCLEOTIDE SEQUENCE [LARGE SCALE GENOMIC DNA]</scope>
    <source>
        <strain evidence="3">1-1 BBBD Race 1</strain>
    </source>
</reference>